<accession>A0A9W7EJM9</accession>
<comment type="caution">
    <text evidence="2">The sequence shown here is derived from an EMBL/GenBank/DDBJ whole genome shotgun (WGS) entry which is preliminary data.</text>
</comment>
<gene>
    <name evidence="2" type="ORF">TL16_g08119</name>
</gene>
<dbReference type="AlphaFoldDB" id="A0A9W7EJM9"/>
<organism evidence="2 3">
    <name type="scientific">Triparma laevis f. inornata</name>
    <dbReference type="NCBI Taxonomy" id="1714386"/>
    <lineage>
        <taxon>Eukaryota</taxon>
        <taxon>Sar</taxon>
        <taxon>Stramenopiles</taxon>
        <taxon>Ochrophyta</taxon>
        <taxon>Bolidophyceae</taxon>
        <taxon>Parmales</taxon>
        <taxon>Triparmaceae</taxon>
        <taxon>Triparma</taxon>
    </lineage>
</organism>
<keyword evidence="1" id="KW-0175">Coiled coil</keyword>
<proteinExistence type="predicted"/>
<dbReference type="PROSITE" id="PS00018">
    <property type="entry name" value="EF_HAND_1"/>
    <property type="match status" value="1"/>
</dbReference>
<dbReference type="Proteomes" id="UP001162640">
    <property type="component" value="Unassembled WGS sequence"/>
</dbReference>
<feature type="coiled-coil region" evidence="1">
    <location>
        <begin position="264"/>
        <end position="312"/>
    </location>
</feature>
<dbReference type="InterPro" id="IPR018247">
    <property type="entry name" value="EF_Hand_1_Ca_BS"/>
</dbReference>
<evidence type="ECO:0000313" key="2">
    <source>
        <dbReference type="EMBL" id="GMH79363.1"/>
    </source>
</evidence>
<dbReference type="EMBL" id="BLQM01000264">
    <property type="protein sequence ID" value="GMH79363.1"/>
    <property type="molecule type" value="Genomic_DNA"/>
</dbReference>
<protein>
    <recommendedName>
        <fullName evidence="4">EF-hand domain-containing protein</fullName>
    </recommendedName>
</protein>
<evidence type="ECO:0008006" key="4">
    <source>
        <dbReference type="Google" id="ProtNLM"/>
    </source>
</evidence>
<sequence>MKKIHKSNKMGAAGSVESGSGLAQIEDISNTTSSAVEQGSQMVAGLAEVPNAEAAIAGLLTTVVAEQREAVSNMLATASQHMDTDQIASAIKTLDGLEAIEGAAVLAVVAGGFQAASDMAPAVMASFAESLAVVGGHLPYIGVACGAIGAIAATFKLSKDQDKNVETVTLWTSSVKDWLIMVVKRVEKSAAESTLPLFQALQDALLVISEQMSSRNRKWRVSKMLSSATFQRDFGNAKTTVLDLKNALRDFLDQESQDAQEEMLTDVSNAVVETNEKLDSMNDQLGQIKAMLDAQVEEKEAAKNNDQSVKDEEEQIYMNLKKAADVEGDVPFKRFILAFETFFYAGEDMPPEQRRALKLQIDKDGSGEVSKPEWVKFYRTWTKADMNVEEYLLKIAADNPTATQIAYQKAAEARVEMNKRMSMAKDMAGDAAKVGAGLMEMGKGKMTNMMGGGIPKMGFGSKK</sequence>
<evidence type="ECO:0000313" key="3">
    <source>
        <dbReference type="Proteomes" id="UP001162640"/>
    </source>
</evidence>
<reference evidence="3" key="1">
    <citation type="journal article" date="2023" name="Commun. Biol.">
        <title>Genome analysis of Parmales, the sister group of diatoms, reveals the evolutionary specialization of diatoms from phago-mixotrophs to photoautotrophs.</title>
        <authorList>
            <person name="Ban H."/>
            <person name="Sato S."/>
            <person name="Yoshikawa S."/>
            <person name="Yamada K."/>
            <person name="Nakamura Y."/>
            <person name="Ichinomiya M."/>
            <person name="Sato N."/>
            <person name="Blanc-Mathieu R."/>
            <person name="Endo H."/>
            <person name="Kuwata A."/>
            <person name="Ogata H."/>
        </authorList>
    </citation>
    <scope>NUCLEOTIDE SEQUENCE [LARGE SCALE GENOMIC DNA]</scope>
</reference>
<evidence type="ECO:0000256" key="1">
    <source>
        <dbReference type="SAM" id="Coils"/>
    </source>
</evidence>
<name>A0A9W7EJM9_9STRA</name>